<dbReference type="GO" id="GO:0046872">
    <property type="term" value="F:metal ion binding"/>
    <property type="evidence" value="ECO:0007669"/>
    <property type="project" value="UniProtKB-KW"/>
</dbReference>
<evidence type="ECO:0000256" key="1">
    <source>
        <dbReference type="ARBA" id="ARBA00022723"/>
    </source>
</evidence>
<keyword evidence="2" id="KW-0378">Hydrolase</keyword>
<feature type="domain" description="Sulfatase N-terminal" evidence="3">
    <location>
        <begin position="5"/>
        <end position="370"/>
    </location>
</feature>
<evidence type="ECO:0000259" key="3">
    <source>
        <dbReference type="Pfam" id="PF00884"/>
    </source>
</evidence>
<evidence type="ECO:0000256" key="2">
    <source>
        <dbReference type="ARBA" id="ARBA00022801"/>
    </source>
</evidence>
<dbReference type="Gene3D" id="3.40.720.10">
    <property type="entry name" value="Alkaline Phosphatase, subunit A"/>
    <property type="match status" value="1"/>
</dbReference>
<proteinExistence type="predicted"/>
<gene>
    <name evidence="4" type="ORF">LCGC14_1873670</name>
</gene>
<accession>A0A0F9GSB6</accession>
<dbReference type="GO" id="GO:0005737">
    <property type="term" value="C:cytoplasm"/>
    <property type="evidence" value="ECO:0007669"/>
    <property type="project" value="TreeGrafter"/>
</dbReference>
<dbReference type="Pfam" id="PF00884">
    <property type="entry name" value="Sulfatase"/>
    <property type="match status" value="1"/>
</dbReference>
<evidence type="ECO:0000313" key="4">
    <source>
        <dbReference type="EMBL" id="KKL93541.1"/>
    </source>
</evidence>
<comment type="caution">
    <text evidence="4">The sequence shown here is derived from an EMBL/GenBank/DDBJ whole genome shotgun (WGS) entry which is preliminary data.</text>
</comment>
<dbReference type="InterPro" id="IPR017850">
    <property type="entry name" value="Alkaline_phosphatase_core_sf"/>
</dbReference>
<dbReference type="EMBL" id="LAZR01019158">
    <property type="protein sequence ID" value="KKL93541.1"/>
    <property type="molecule type" value="Genomic_DNA"/>
</dbReference>
<name>A0A0F9GSB6_9ZZZZ</name>
<reference evidence="4" key="1">
    <citation type="journal article" date="2015" name="Nature">
        <title>Complex archaea that bridge the gap between prokaryotes and eukaryotes.</title>
        <authorList>
            <person name="Spang A."/>
            <person name="Saw J.H."/>
            <person name="Jorgensen S.L."/>
            <person name="Zaremba-Niedzwiedzka K."/>
            <person name="Martijn J."/>
            <person name="Lind A.E."/>
            <person name="van Eijk R."/>
            <person name="Schleper C."/>
            <person name="Guy L."/>
            <person name="Ettema T.J."/>
        </authorList>
    </citation>
    <scope>NUCLEOTIDE SEQUENCE</scope>
</reference>
<organism evidence="4">
    <name type="scientific">marine sediment metagenome</name>
    <dbReference type="NCBI Taxonomy" id="412755"/>
    <lineage>
        <taxon>unclassified sequences</taxon>
        <taxon>metagenomes</taxon>
        <taxon>ecological metagenomes</taxon>
    </lineage>
</organism>
<keyword evidence="1" id="KW-0479">Metal-binding</keyword>
<dbReference type="PANTHER" id="PTHR45953:SF1">
    <property type="entry name" value="IDURONATE 2-SULFATASE"/>
    <property type="match status" value="1"/>
</dbReference>
<protein>
    <recommendedName>
        <fullName evidence="3">Sulfatase N-terminal domain-containing protein</fullName>
    </recommendedName>
</protein>
<dbReference type="GO" id="GO:0008484">
    <property type="term" value="F:sulfuric ester hydrolase activity"/>
    <property type="evidence" value="ECO:0007669"/>
    <property type="project" value="TreeGrafter"/>
</dbReference>
<dbReference type="PANTHER" id="PTHR45953">
    <property type="entry name" value="IDURONATE 2-SULFATASE"/>
    <property type="match status" value="1"/>
</dbReference>
<sequence length="488" mass="54616">MINKPNIVLILTDQQRADTMGYAGDPVARTQHVDGLAAEGVVFRRCYATSPVCMATRASLISGKHVNDHGVWAMANPELRHGPSHVRNIRDAGYCTAVVGKTHLWPHGKGHTRDHIDEMHDYGFTDPMEMTGPSESVSTESPYTDYLREKGLLDTYREYMRTYLRGQAQGVSLPWELPPSLLPTEDHLDMYIARQASEWILTYRDVGPFYLQVCFGGPHDPWDSPAEYRRMYNADEIPLSITDQAIGPVSPHVEMLLKYAPAKLDTMSEAQNRVMKTYYYGKVSLIDDCIGRVIDALEEKGMMENTWIVFSSDHGEMLGDHGLIAKKVFYDGALNIPCIIRPPGGIEGWQSNGLTDHLDIGATLLDAAGAAPYEESDSRSLLPLITGGPDAPNAQVHKEAVLSEMGLPPMAYSMVRTDRYKMSVNTLTRQPLDLYDMEDDPNELHNQVDNPSLKAVRDELLSGHLNRLLSRMNLSSLKDNSRTQWLKK</sequence>
<dbReference type="AlphaFoldDB" id="A0A0F9GSB6"/>
<dbReference type="InterPro" id="IPR000917">
    <property type="entry name" value="Sulfatase_N"/>
</dbReference>
<dbReference type="SUPFAM" id="SSF53649">
    <property type="entry name" value="Alkaline phosphatase-like"/>
    <property type="match status" value="1"/>
</dbReference>